<evidence type="ECO:0000313" key="5">
    <source>
        <dbReference type="Proteomes" id="UP000310314"/>
    </source>
</evidence>
<dbReference type="GO" id="GO:0000155">
    <property type="term" value="F:phosphorelay sensor kinase activity"/>
    <property type="evidence" value="ECO:0007669"/>
    <property type="project" value="InterPro"/>
</dbReference>
<dbReference type="InterPro" id="IPR010559">
    <property type="entry name" value="Sig_transdc_His_kin_internal"/>
</dbReference>
<dbReference type="PANTHER" id="PTHR34220">
    <property type="entry name" value="SENSOR HISTIDINE KINASE YPDA"/>
    <property type="match status" value="1"/>
</dbReference>
<keyword evidence="2" id="KW-0472">Membrane</keyword>
<gene>
    <name evidence="4" type="ORF">FEE95_02475</name>
</gene>
<keyword evidence="4" id="KW-0418">Kinase</keyword>
<dbReference type="GO" id="GO:0016020">
    <property type="term" value="C:membrane"/>
    <property type="evidence" value="ECO:0007669"/>
    <property type="project" value="InterPro"/>
</dbReference>
<keyword evidence="2" id="KW-0812">Transmembrane</keyword>
<dbReference type="PANTHER" id="PTHR34220:SF7">
    <property type="entry name" value="SENSOR HISTIDINE KINASE YPDA"/>
    <property type="match status" value="1"/>
</dbReference>
<keyword evidence="1" id="KW-0175">Coiled coil</keyword>
<evidence type="ECO:0000259" key="3">
    <source>
        <dbReference type="Pfam" id="PF06580"/>
    </source>
</evidence>
<accession>A0A5S3QKF6</accession>
<keyword evidence="5" id="KW-1185">Reference proteome</keyword>
<feature type="domain" description="Signal transduction histidine kinase internal region" evidence="3">
    <location>
        <begin position="163"/>
        <end position="240"/>
    </location>
</feature>
<keyword evidence="2" id="KW-1133">Transmembrane helix</keyword>
<protein>
    <submittedName>
        <fullName evidence="4">Histidine kinase</fullName>
    </submittedName>
</protein>
<dbReference type="InterPro" id="IPR050640">
    <property type="entry name" value="Bact_2-comp_sensor_kinase"/>
</dbReference>
<evidence type="ECO:0000313" key="4">
    <source>
        <dbReference type="EMBL" id="TMM58314.1"/>
    </source>
</evidence>
<keyword evidence="4" id="KW-0808">Transferase</keyword>
<feature type="transmembrane region" description="Helical" evidence="2">
    <location>
        <begin position="12"/>
        <end position="32"/>
    </location>
</feature>
<dbReference type="Pfam" id="PF06580">
    <property type="entry name" value="His_kinase"/>
    <property type="match status" value="1"/>
</dbReference>
<comment type="caution">
    <text evidence="4">The sequence shown here is derived from an EMBL/GenBank/DDBJ whole genome shotgun (WGS) entry which is preliminary data.</text>
</comment>
<dbReference type="RefSeq" id="WP_138656247.1">
    <property type="nucleotide sequence ID" value="NZ_VATY01000001.1"/>
</dbReference>
<evidence type="ECO:0000256" key="1">
    <source>
        <dbReference type="SAM" id="Coils"/>
    </source>
</evidence>
<evidence type="ECO:0000256" key="2">
    <source>
        <dbReference type="SAM" id="Phobius"/>
    </source>
</evidence>
<proteinExistence type="predicted"/>
<feature type="coiled-coil region" evidence="1">
    <location>
        <begin position="139"/>
        <end position="166"/>
    </location>
</feature>
<dbReference type="OrthoDB" id="9809908at2"/>
<feature type="transmembrane region" description="Helical" evidence="2">
    <location>
        <begin position="73"/>
        <end position="96"/>
    </location>
</feature>
<dbReference type="AlphaFoldDB" id="A0A5S3QKF6"/>
<name>A0A5S3QKF6_9FLAO</name>
<dbReference type="EMBL" id="VATY01000001">
    <property type="protein sequence ID" value="TMM58314.1"/>
    <property type="molecule type" value="Genomic_DNA"/>
</dbReference>
<sequence>MLDRILKNRVLTHILFWVVILILQSQVFLYTGYTLKVISVYTLAILPSILIAAYLLVYYQLPKYAYKKRYLKFIGSVLLSMYFLTVLARLLTVFVAEPIIGVVEDTSTINMLLLVLFSLDRLARNYLLPIYIAPTIMASIKLLKQRSEERRRLDELEKEKTTAELNFLKAQIHPHFLLNTLNNIYALTLKNSDKSSESVLKLSEMLTYVLYRCNEKYVSLKDEVRLLDNYIALEKLRYGPDLKITFDKDINDTHIQIAPLILLSIVENAFKHGISSALNEPTVNMSLKATKDILTFVVFNTKSPDSQEDLTNYTKGIGSSNIKKQLDLIYPDNYELKVEETDITYEVHLEINLITILS</sequence>
<feature type="transmembrane region" description="Helical" evidence="2">
    <location>
        <begin position="38"/>
        <end position="61"/>
    </location>
</feature>
<organism evidence="4 5">
    <name type="scientific">Maribacter algarum</name>
    <name type="common">ex Zhang et al. 2020</name>
    <dbReference type="NCBI Taxonomy" id="2578118"/>
    <lineage>
        <taxon>Bacteria</taxon>
        <taxon>Pseudomonadati</taxon>
        <taxon>Bacteroidota</taxon>
        <taxon>Flavobacteriia</taxon>
        <taxon>Flavobacteriales</taxon>
        <taxon>Flavobacteriaceae</taxon>
        <taxon>Maribacter</taxon>
    </lineage>
</organism>
<dbReference type="Proteomes" id="UP000310314">
    <property type="component" value="Unassembled WGS sequence"/>
</dbReference>
<reference evidence="4 5" key="1">
    <citation type="submission" date="2019-05" db="EMBL/GenBank/DDBJ databases">
        <authorList>
            <person name="Zhang J.-Y."/>
            <person name="Feg X."/>
            <person name="Du Z.-J."/>
        </authorList>
    </citation>
    <scope>NUCLEOTIDE SEQUENCE [LARGE SCALE GENOMIC DNA]</scope>
    <source>
        <strain evidence="4 5">RZ26</strain>
    </source>
</reference>